<feature type="domain" description="Clp R" evidence="12">
    <location>
        <begin position="3"/>
        <end position="145"/>
    </location>
</feature>
<comment type="subunit">
    <text evidence="8">Homohexamer. The oligomerization is ATP-dependent.</text>
</comment>
<evidence type="ECO:0000256" key="5">
    <source>
        <dbReference type="ARBA" id="ARBA00022840"/>
    </source>
</evidence>
<dbReference type="PROSITE" id="PS51903">
    <property type="entry name" value="CLP_R"/>
    <property type="match status" value="1"/>
</dbReference>
<dbReference type="SUPFAM" id="SSF81923">
    <property type="entry name" value="Double Clp-N motif"/>
    <property type="match status" value="1"/>
</dbReference>
<comment type="similarity">
    <text evidence="2 10">Belongs to the ClpA/ClpB family.</text>
</comment>
<dbReference type="InterPro" id="IPR004176">
    <property type="entry name" value="Clp_R_N"/>
</dbReference>
<comment type="caution">
    <text evidence="13">The sequence shown here is derived from an EMBL/GenBank/DDBJ whole genome shotgun (WGS) entry which is preliminary data.</text>
</comment>
<evidence type="ECO:0000256" key="4">
    <source>
        <dbReference type="ARBA" id="ARBA00022741"/>
    </source>
</evidence>
<reference evidence="15 16" key="1">
    <citation type="journal article" date="2019" name="Nat. Med.">
        <title>A library of human gut bacterial isolates paired with longitudinal multiomics data enables mechanistic microbiome research.</title>
        <authorList>
            <person name="Poyet M."/>
            <person name="Groussin M."/>
            <person name="Gibbons S.M."/>
            <person name="Avila-Pacheco J."/>
            <person name="Jiang X."/>
            <person name="Kearney S.M."/>
            <person name="Perrotta A.R."/>
            <person name="Berdy B."/>
            <person name="Zhao S."/>
            <person name="Lieberman T.D."/>
            <person name="Swanson P.K."/>
            <person name="Smith M."/>
            <person name="Roesemann S."/>
            <person name="Alexander J.E."/>
            <person name="Rich S.A."/>
            <person name="Livny J."/>
            <person name="Vlamakis H."/>
            <person name="Clish C."/>
            <person name="Bullock K."/>
            <person name="Deik A."/>
            <person name="Scott J."/>
            <person name="Pierce K.A."/>
            <person name="Xavier R.J."/>
            <person name="Alm E.J."/>
        </authorList>
    </citation>
    <scope>NUCLEOTIDE SEQUENCE [LARGE SCALE GENOMIC DNA]</scope>
    <source>
        <strain evidence="13 16">BIOML-A1</strain>
        <strain evidence="14 15">BIOML-A7</strain>
    </source>
</reference>
<dbReference type="GO" id="GO:0005524">
    <property type="term" value="F:ATP binding"/>
    <property type="evidence" value="ECO:0007669"/>
    <property type="project" value="UniProtKB-UniRule"/>
</dbReference>
<keyword evidence="7 10" id="KW-0143">Chaperone</keyword>
<protein>
    <recommendedName>
        <fullName evidence="11">Chaperone protein ClpB</fullName>
    </recommendedName>
</protein>
<evidence type="ECO:0000256" key="9">
    <source>
        <dbReference type="PROSITE-ProRule" id="PRU01251"/>
    </source>
</evidence>
<dbReference type="InterPro" id="IPR027417">
    <property type="entry name" value="P-loop_NTPase"/>
</dbReference>
<dbReference type="Gene3D" id="3.40.50.300">
    <property type="entry name" value="P-loop containing nucleotide triphosphate hydrolases"/>
    <property type="match status" value="3"/>
</dbReference>
<dbReference type="PANTHER" id="PTHR11638">
    <property type="entry name" value="ATP-DEPENDENT CLP PROTEASE"/>
    <property type="match status" value="1"/>
</dbReference>
<dbReference type="GO" id="GO:0042026">
    <property type="term" value="P:protein refolding"/>
    <property type="evidence" value="ECO:0007669"/>
    <property type="project" value="UniProtKB-UniRule"/>
</dbReference>
<dbReference type="Pfam" id="PF07724">
    <property type="entry name" value="AAA_2"/>
    <property type="match status" value="1"/>
</dbReference>
<dbReference type="Proteomes" id="UP000449249">
    <property type="component" value="Unassembled WGS sequence"/>
</dbReference>
<dbReference type="InterPro" id="IPR001270">
    <property type="entry name" value="ClpA/B"/>
</dbReference>
<dbReference type="Gene3D" id="1.10.8.60">
    <property type="match status" value="1"/>
</dbReference>
<dbReference type="PROSITE" id="PS00871">
    <property type="entry name" value="CLPAB_2"/>
    <property type="match status" value="1"/>
</dbReference>
<evidence type="ECO:0000256" key="3">
    <source>
        <dbReference type="ARBA" id="ARBA00022737"/>
    </source>
</evidence>
<keyword evidence="11" id="KW-0346">Stress response</keyword>
<evidence type="ECO:0000256" key="6">
    <source>
        <dbReference type="ARBA" id="ARBA00023054"/>
    </source>
</evidence>
<dbReference type="Pfam" id="PF10431">
    <property type="entry name" value="ClpB_D2-small"/>
    <property type="match status" value="1"/>
</dbReference>
<dbReference type="FunFam" id="3.40.50.300:FF:000025">
    <property type="entry name" value="ATP-dependent Clp protease subunit"/>
    <property type="match status" value="1"/>
</dbReference>
<evidence type="ECO:0000259" key="12">
    <source>
        <dbReference type="PROSITE" id="PS51903"/>
    </source>
</evidence>
<evidence type="ECO:0000256" key="11">
    <source>
        <dbReference type="RuleBase" id="RU362034"/>
    </source>
</evidence>
<evidence type="ECO:0000256" key="7">
    <source>
        <dbReference type="ARBA" id="ARBA00023186"/>
    </source>
</evidence>
<dbReference type="InterPro" id="IPR003593">
    <property type="entry name" value="AAA+_ATPase"/>
</dbReference>
<evidence type="ECO:0000256" key="1">
    <source>
        <dbReference type="ARBA" id="ARBA00004496"/>
    </source>
</evidence>
<dbReference type="SUPFAM" id="SSF52540">
    <property type="entry name" value="P-loop containing nucleoside triphosphate hydrolases"/>
    <property type="match status" value="2"/>
</dbReference>
<dbReference type="PROSITE" id="PS00870">
    <property type="entry name" value="CLPAB_1"/>
    <property type="match status" value="1"/>
</dbReference>
<dbReference type="SMART" id="SM01086">
    <property type="entry name" value="ClpB_D2-small"/>
    <property type="match status" value="1"/>
</dbReference>
<dbReference type="CDD" id="cd19499">
    <property type="entry name" value="RecA-like_ClpB_Hsp104-like"/>
    <property type="match status" value="1"/>
</dbReference>
<dbReference type="FunFam" id="3.40.50.300:FF:000010">
    <property type="entry name" value="Chaperone clpB 1, putative"/>
    <property type="match status" value="1"/>
</dbReference>
<dbReference type="SMART" id="SM00382">
    <property type="entry name" value="AAA"/>
    <property type="match status" value="2"/>
</dbReference>
<evidence type="ECO:0000256" key="2">
    <source>
        <dbReference type="ARBA" id="ARBA00008675"/>
    </source>
</evidence>
<comment type="function">
    <text evidence="11">Part of a stress-induced multi-chaperone system, it is involved in the recovery of the cell from heat-induced damage, in cooperation with DnaK, DnaJ and GrpE.</text>
</comment>
<keyword evidence="6 11" id="KW-0175">Coiled coil</keyword>
<dbReference type="PANTHER" id="PTHR11638:SF18">
    <property type="entry name" value="HEAT SHOCK PROTEIN 104"/>
    <property type="match status" value="1"/>
</dbReference>
<dbReference type="GO" id="GO:0034605">
    <property type="term" value="P:cellular response to heat"/>
    <property type="evidence" value="ECO:0007669"/>
    <property type="project" value="TreeGrafter"/>
</dbReference>
<dbReference type="InterPro" id="IPR036628">
    <property type="entry name" value="Clp_N_dom_sf"/>
</dbReference>
<dbReference type="InterPro" id="IPR018368">
    <property type="entry name" value="ClpA/B_CS1"/>
</dbReference>
<dbReference type="Pfam" id="PF17871">
    <property type="entry name" value="AAA_lid_9"/>
    <property type="match status" value="1"/>
</dbReference>
<dbReference type="InterPro" id="IPR028299">
    <property type="entry name" value="ClpA/B_CS2"/>
</dbReference>
<keyword evidence="3 9" id="KW-0677">Repeat</keyword>
<dbReference type="InterPro" id="IPR003959">
    <property type="entry name" value="ATPase_AAA_core"/>
</dbReference>
<dbReference type="InterPro" id="IPR041546">
    <property type="entry name" value="ClpA/ClpB_AAA_lid"/>
</dbReference>
<dbReference type="Proteomes" id="UP000446719">
    <property type="component" value="Unassembled WGS sequence"/>
</dbReference>
<evidence type="ECO:0000313" key="15">
    <source>
        <dbReference type="Proteomes" id="UP000446719"/>
    </source>
</evidence>
<evidence type="ECO:0000313" key="14">
    <source>
        <dbReference type="EMBL" id="MZK17942.1"/>
    </source>
</evidence>
<dbReference type="InterPro" id="IPR017730">
    <property type="entry name" value="Chaperonin_ClpB"/>
</dbReference>
<dbReference type="RefSeq" id="WP_161159132.1">
    <property type="nucleotide sequence ID" value="NZ_JAAILL010000005.1"/>
</dbReference>
<comment type="subcellular location">
    <subcellularLocation>
        <location evidence="1 11">Cytoplasm</location>
    </subcellularLocation>
</comment>
<dbReference type="GO" id="GO:0005737">
    <property type="term" value="C:cytoplasm"/>
    <property type="evidence" value="ECO:0007669"/>
    <property type="project" value="UniProtKB-SubCell"/>
</dbReference>
<dbReference type="InterPro" id="IPR019489">
    <property type="entry name" value="Clp_ATPase_C"/>
</dbReference>
<evidence type="ECO:0000313" key="16">
    <source>
        <dbReference type="Proteomes" id="UP000449249"/>
    </source>
</evidence>
<dbReference type="Pfam" id="PF00004">
    <property type="entry name" value="AAA"/>
    <property type="match status" value="1"/>
</dbReference>
<keyword evidence="4 10" id="KW-0547">Nucleotide-binding</keyword>
<organism evidence="13 16">
    <name type="scientific">Dorea longicatena</name>
    <dbReference type="NCBI Taxonomy" id="88431"/>
    <lineage>
        <taxon>Bacteria</taxon>
        <taxon>Bacillati</taxon>
        <taxon>Bacillota</taxon>
        <taxon>Clostridia</taxon>
        <taxon>Lachnospirales</taxon>
        <taxon>Lachnospiraceae</taxon>
        <taxon>Dorea</taxon>
    </lineage>
</organism>
<dbReference type="EMBL" id="WWSB01000007">
    <property type="protein sequence ID" value="MZK17942.1"/>
    <property type="molecule type" value="Genomic_DNA"/>
</dbReference>
<dbReference type="NCBIfam" id="TIGR03346">
    <property type="entry name" value="chaperone_ClpB"/>
    <property type="match status" value="1"/>
</dbReference>
<dbReference type="AlphaFoldDB" id="A0A6N9JZY9"/>
<feature type="coiled-coil region" evidence="11">
    <location>
        <begin position="404"/>
        <end position="525"/>
    </location>
</feature>
<gene>
    <name evidence="11 13" type="primary">clpB</name>
    <name evidence="14" type="ORF">GT565_07445</name>
    <name evidence="13" type="ORF">GT576_14125</name>
</gene>
<evidence type="ECO:0000256" key="10">
    <source>
        <dbReference type="RuleBase" id="RU004432"/>
    </source>
</evidence>
<dbReference type="CDD" id="cd00009">
    <property type="entry name" value="AAA"/>
    <property type="match status" value="1"/>
</dbReference>
<evidence type="ECO:0000313" key="13">
    <source>
        <dbReference type="EMBL" id="MZK11442.1"/>
    </source>
</evidence>
<name>A0A6N9JZY9_9FIRM</name>
<dbReference type="GO" id="GO:0016887">
    <property type="term" value="F:ATP hydrolysis activity"/>
    <property type="evidence" value="ECO:0007669"/>
    <property type="project" value="InterPro"/>
</dbReference>
<accession>A0A6N9JZY9</accession>
<dbReference type="Pfam" id="PF02861">
    <property type="entry name" value="Clp_N"/>
    <property type="match status" value="1"/>
</dbReference>
<dbReference type="FunFam" id="3.40.50.300:FF:000120">
    <property type="entry name" value="ATP-dependent chaperone ClpB"/>
    <property type="match status" value="1"/>
</dbReference>
<dbReference type="PRINTS" id="PR00300">
    <property type="entry name" value="CLPPROTEASEA"/>
</dbReference>
<dbReference type="InterPro" id="IPR050130">
    <property type="entry name" value="ClpA_ClpB"/>
</dbReference>
<comment type="subunit">
    <text evidence="11">Homohexamer; The oligomerization is ATP-dependent.</text>
</comment>
<proteinExistence type="inferred from homology"/>
<keyword evidence="5 10" id="KW-0067">ATP-binding</keyword>
<dbReference type="Gene3D" id="1.10.1780.10">
    <property type="entry name" value="Clp, N-terminal domain"/>
    <property type="match status" value="1"/>
</dbReference>
<keyword evidence="11" id="KW-0963">Cytoplasm</keyword>
<evidence type="ECO:0000256" key="8">
    <source>
        <dbReference type="ARBA" id="ARBA00026057"/>
    </source>
</evidence>
<sequence>MNINKFTQKSLQAVQNCERIAMDYGNQEIAQEHLLYALLTQDDSLIAKLMEKMGLDKNLIINRVEEAIQKRPKVQGGQQYVGQDLNNALVHGEDEAKAMGDEYVSVEHLFLAMMKYASKDMKALFREVGISREGFLQALSTVRGNQRVTSDNPEDTYDTLNKYGTDLVERAREQKMDPVIGRDSEIRNVVRILSRKTKNNPVLIGEPGVGKTAVVEGLAQRIVRGDVPEGLKEKTIFSLDMGALVAGAKYRGEFEERLKAVLEEVKNSDGRIILFIDELHTIVGAGKTDGAMDAGNMLKPMLARGELHCIGATTLDEYRQYIEKDAALERRFQPVMVEEPTVEDTISILRGLKERYEVFHGVKITDGALVAAATLSDRYISDRFLPDKAIDLVDEACALVKTELDSMPAEMDELNRKIMQMEIEETALKKEDDRLSKERLEHLQQELAELRDEFAGKKAQWDNEKVGVERVQKLREEIEQVNKDIERAQHSYDLEKAAELQYGKLPQLQKQLEEEEAKVKDEDLSLVHESVNDEEIGRIVSRWTGIPVAKLNESERSKTLHLGDELHKRVIGQDEAVELVTEAIIRSKAGIKDPSKPIGSFLFLGPTGVGKTELAKALAENLFDDENNMVRIDMSEYMEKYSVSRLIGAPPGYVGYDEGGQLTEAVRRRPYSVVLFDEVEKAHPDVFNILLQVLDDGRITDSQGRTVDFKNTILIMTSNIGSQYLLDGMDENGNISQESQNAVMEDLRAHFRPEFLNRLDETIMFKPLTKDNIYDIIDLLVADVNKRLADREISIFLTEDAKKYVVDGGYDPNYGARPLKRFLQKHVDTLAAKLMLQGDVGAQDTIIIDVEDGKLVARSQSVCE</sequence>
<dbReference type="EMBL" id="WWSH01000015">
    <property type="protein sequence ID" value="MZK11442.1"/>
    <property type="molecule type" value="Genomic_DNA"/>
</dbReference>